<accession>A0A369I4S4</accession>
<gene>
    <name evidence="7" type="ORF">DVG78_17370</name>
</gene>
<feature type="transmembrane region" description="Helical" evidence="6">
    <location>
        <begin position="87"/>
        <end position="112"/>
    </location>
</feature>
<feature type="transmembrane region" description="Helical" evidence="6">
    <location>
        <begin position="171"/>
        <end position="193"/>
    </location>
</feature>
<feature type="transmembrane region" description="Helical" evidence="6">
    <location>
        <begin position="252"/>
        <end position="272"/>
    </location>
</feature>
<evidence type="ECO:0000256" key="3">
    <source>
        <dbReference type="ARBA" id="ARBA00022692"/>
    </source>
</evidence>
<evidence type="ECO:0000256" key="5">
    <source>
        <dbReference type="ARBA" id="ARBA00023136"/>
    </source>
</evidence>
<dbReference type="PANTHER" id="PTHR30250:SF11">
    <property type="entry name" value="O-ANTIGEN TRANSPORTER-RELATED"/>
    <property type="match status" value="1"/>
</dbReference>
<comment type="caution">
    <text evidence="7">The sequence shown here is derived from an EMBL/GenBank/DDBJ whole genome shotgun (WGS) entry which is preliminary data.</text>
</comment>
<keyword evidence="2" id="KW-1003">Cell membrane</keyword>
<organism evidence="7 8">
    <name type="scientific">Runella aurantiaca</name>
    <dbReference type="NCBI Taxonomy" id="2282308"/>
    <lineage>
        <taxon>Bacteria</taxon>
        <taxon>Pseudomonadati</taxon>
        <taxon>Bacteroidota</taxon>
        <taxon>Cytophagia</taxon>
        <taxon>Cytophagales</taxon>
        <taxon>Spirosomataceae</taxon>
        <taxon>Runella</taxon>
    </lineage>
</organism>
<keyword evidence="8" id="KW-1185">Reference proteome</keyword>
<dbReference type="Pfam" id="PF01943">
    <property type="entry name" value="Polysacc_synt"/>
    <property type="match status" value="1"/>
</dbReference>
<name>A0A369I4S4_9BACT</name>
<evidence type="ECO:0000313" key="7">
    <source>
        <dbReference type="EMBL" id="RDB04729.1"/>
    </source>
</evidence>
<feature type="transmembrane region" description="Helical" evidence="6">
    <location>
        <begin position="12"/>
        <end position="36"/>
    </location>
</feature>
<proteinExistence type="predicted"/>
<dbReference type="PANTHER" id="PTHR30250">
    <property type="entry name" value="PST FAMILY PREDICTED COLANIC ACID TRANSPORTER"/>
    <property type="match status" value="1"/>
</dbReference>
<dbReference type="InterPro" id="IPR002797">
    <property type="entry name" value="Polysacc_synth"/>
</dbReference>
<dbReference type="RefSeq" id="WP_114462321.1">
    <property type="nucleotide sequence ID" value="NZ_QPIW01000014.1"/>
</dbReference>
<keyword evidence="3 6" id="KW-0812">Transmembrane</keyword>
<evidence type="ECO:0000256" key="4">
    <source>
        <dbReference type="ARBA" id="ARBA00022989"/>
    </source>
</evidence>
<sequence length="437" mass="50051">MAGKNVLVKNIASLGIVQIANFVFPLISVPIISRILGPEKFGIINFVGAFVVYFNMFIGYGFNLTATRRITQFTDTVERRQLIFSEVFYCKIILFFISLIIFTNFVLFLPALESERLLSVYAFIFCISSVLTQEWLFQAMQDLPRIALLNLLGKTIYIISVLLLIRERSDYYWQPLMLSASQVIISLISFVWAKKKYKIKLIFIPINRCFKLLWDDKTVFFSLAFTSIYTTVNVVVLGVLQSKESVGFYTAGQRLISVAQLVITLPLAQVFYPYISKAFAVNKELGIQTVQKLLPIVIISTVLLAIVMFVVGENVLMIFYGNDFAQSVIVFKILTFIPMFVAINNVMGVQTILNLNLDKIYFKVIAINAFVSVITNILMVHQWGFIGCAINWLFTEMLICLILYFSIKKEGISVINMKYFMLSHFRGYYNELAKKRF</sequence>
<feature type="transmembrane region" description="Helical" evidence="6">
    <location>
        <begin position="146"/>
        <end position="165"/>
    </location>
</feature>
<comment type="subcellular location">
    <subcellularLocation>
        <location evidence="1">Cell membrane</location>
        <topology evidence="1">Multi-pass membrane protein</topology>
    </subcellularLocation>
</comment>
<dbReference type="OrthoDB" id="9815702at2"/>
<evidence type="ECO:0000256" key="6">
    <source>
        <dbReference type="SAM" id="Phobius"/>
    </source>
</evidence>
<feature type="transmembrane region" description="Helical" evidence="6">
    <location>
        <begin position="324"/>
        <end position="348"/>
    </location>
</feature>
<protein>
    <submittedName>
        <fullName evidence="7">Flippase</fullName>
    </submittedName>
</protein>
<dbReference type="Proteomes" id="UP000253141">
    <property type="component" value="Unassembled WGS sequence"/>
</dbReference>
<dbReference type="GO" id="GO:0005886">
    <property type="term" value="C:plasma membrane"/>
    <property type="evidence" value="ECO:0007669"/>
    <property type="project" value="UniProtKB-SubCell"/>
</dbReference>
<feature type="transmembrane region" description="Helical" evidence="6">
    <location>
        <begin position="384"/>
        <end position="407"/>
    </location>
</feature>
<feature type="transmembrane region" description="Helical" evidence="6">
    <location>
        <begin position="218"/>
        <end position="240"/>
    </location>
</feature>
<feature type="transmembrane region" description="Helical" evidence="6">
    <location>
        <begin position="293"/>
        <end position="312"/>
    </location>
</feature>
<evidence type="ECO:0000256" key="2">
    <source>
        <dbReference type="ARBA" id="ARBA00022475"/>
    </source>
</evidence>
<dbReference type="AlphaFoldDB" id="A0A369I4S4"/>
<dbReference type="InterPro" id="IPR050833">
    <property type="entry name" value="Poly_Biosynth_Transport"/>
</dbReference>
<keyword evidence="4 6" id="KW-1133">Transmembrane helix</keyword>
<reference evidence="7 8" key="1">
    <citation type="submission" date="2018-07" db="EMBL/GenBank/DDBJ databases">
        <title>Genome analysis of Runella aurantiaca.</title>
        <authorList>
            <person name="Yang X."/>
        </authorList>
    </citation>
    <scope>NUCLEOTIDE SEQUENCE [LARGE SCALE GENOMIC DNA]</scope>
    <source>
        <strain evidence="7 8">YX9</strain>
    </source>
</reference>
<evidence type="ECO:0000313" key="8">
    <source>
        <dbReference type="Proteomes" id="UP000253141"/>
    </source>
</evidence>
<keyword evidence="5 6" id="KW-0472">Membrane</keyword>
<feature type="transmembrane region" description="Helical" evidence="6">
    <location>
        <begin position="42"/>
        <end position="66"/>
    </location>
</feature>
<dbReference type="EMBL" id="QPIW01000014">
    <property type="protein sequence ID" value="RDB04729.1"/>
    <property type="molecule type" value="Genomic_DNA"/>
</dbReference>
<dbReference type="CDD" id="cd13128">
    <property type="entry name" value="MATE_Wzx_like"/>
    <property type="match status" value="1"/>
</dbReference>
<feature type="transmembrane region" description="Helical" evidence="6">
    <location>
        <begin position="118"/>
        <end position="137"/>
    </location>
</feature>
<evidence type="ECO:0000256" key="1">
    <source>
        <dbReference type="ARBA" id="ARBA00004651"/>
    </source>
</evidence>
<feature type="transmembrane region" description="Helical" evidence="6">
    <location>
        <begin position="360"/>
        <end position="378"/>
    </location>
</feature>